<dbReference type="InterPro" id="IPR039068">
    <property type="entry name" value="PqqC-like"/>
</dbReference>
<dbReference type="OrthoDB" id="9800756at2"/>
<dbReference type="PANTHER" id="PTHR40279">
    <property type="entry name" value="PQQC-LIKE PROTEIN"/>
    <property type="match status" value="1"/>
</dbReference>
<dbReference type="InterPro" id="IPR011845">
    <property type="entry name" value="PqqC"/>
</dbReference>
<dbReference type="UniPathway" id="UPA00539"/>
<evidence type="ECO:0000256" key="3">
    <source>
        <dbReference type="HAMAP-Rule" id="MF_00654"/>
    </source>
</evidence>
<proteinExistence type="inferred from homology"/>
<organism evidence="5 6">
    <name type="scientific">Paracoccus sanguinis</name>
    <dbReference type="NCBI Taxonomy" id="1545044"/>
    <lineage>
        <taxon>Bacteria</taxon>
        <taxon>Pseudomonadati</taxon>
        <taxon>Pseudomonadota</taxon>
        <taxon>Alphaproteobacteria</taxon>
        <taxon>Rhodobacterales</taxon>
        <taxon>Paracoccaceae</taxon>
        <taxon>Paracoccus</taxon>
    </lineage>
</organism>
<dbReference type="STRING" id="1545044.SAMN05444276_102900"/>
<gene>
    <name evidence="3" type="primary">pqqC</name>
    <name evidence="5" type="ORF">SAMN05444276_102900</name>
</gene>
<evidence type="ECO:0000313" key="5">
    <source>
        <dbReference type="EMBL" id="SDX05863.1"/>
    </source>
</evidence>
<evidence type="ECO:0000256" key="2">
    <source>
        <dbReference type="ARBA" id="ARBA00023002"/>
    </source>
</evidence>
<keyword evidence="6" id="KW-1185">Reference proteome</keyword>
<dbReference type="GO" id="GO:0033732">
    <property type="term" value="F:pyrroloquinoline-quinone synthase activity"/>
    <property type="evidence" value="ECO:0007669"/>
    <property type="project" value="UniProtKB-EC"/>
</dbReference>
<dbReference type="RefSeq" id="WP_052176197.1">
    <property type="nucleotide sequence ID" value="NZ_FNNA01000002.1"/>
</dbReference>
<sequence length="257" mass="28461">MNAQSPTPTAAPPQPASPAEFEARLRQIGAERYHDKHPFHELLHSGGCTIDQVRAWVINRYYYQSRIPMKDAAFMSRVTDPDLRRAWRSRIEDHDGTADQPGGIWRWLRLAEGVGLAPDYVASARGVLPATRFAVDAYVRFVRDEPLLAAVASSLTELFAPAIHQQRIAGLLAHYDFANPQTIAYFQHRLTEAPKDVAFGLGWVLDHARTAQDQDVAAAALVFKTDVLWAQLDALHSAYVAPGRIPPGAWHPGEGLA</sequence>
<feature type="domain" description="Thiaminase-2/PQQC" evidence="4">
    <location>
        <begin position="23"/>
        <end position="233"/>
    </location>
</feature>
<comment type="function">
    <text evidence="3">Ring cyclization and eight-electron oxidation of 3a-(2-amino-2-carboxyethyl)-4,5-dioxo-4,5,6,7,8,9-hexahydroquinoline-7,9-dicarboxylic-acid to PQQ.</text>
</comment>
<dbReference type="GO" id="GO:0018189">
    <property type="term" value="P:pyrroloquinoline quinone biosynthetic process"/>
    <property type="evidence" value="ECO:0007669"/>
    <property type="project" value="UniProtKB-UniRule"/>
</dbReference>
<dbReference type="AlphaFoldDB" id="A0A1H2YKW2"/>
<dbReference type="SUPFAM" id="SSF48613">
    <property type="entry name" value="Heme oxygenase-like"/>
    <property type="match status" value="1"/>
</dbReference>
<evidence type="ECO:0000259" key="4">
    <source>
        <dbReference type="Pfam" id="PF03070"/>
    </source>
</evidence>
<dbReference type="NCBIfam" id="TIGR02111">
    <property type="entry name" value="PQQ_syn_pqqC"/>
    <property type="match status" value="1"/>
</dbReference>
<dbReference type="HAMAP" id="MF_00654">
    <property type="entry name" value="PQQ_syn_PqqC"/>
    <property type="match status" value="1"/>
</dbReference>
<dbReference type="PANTHER" id="PTHR40279:SF3">
    <property type="entry name" value="4-AMINOBENZOATE SYNTHASE"/>
    <property type="match status" value="1"/>
</dbReference>
<dbReference type="Gene3D" id="1.20.910.10">
    <property type="entry name" value="Heme oxygenase-like"/>
    <property type="match status" value="1"/>
</dbReference>
<comment type="pathway">
    <text evidence="3">Cofactor biosynthesis; pyrroloquinoline quinone biosynthesis.</text>
</comment>
<keyword evidence="2 3" id="KW-0560">Oxidoreductase</keyword>
<dbReference type="InterPro" id="IPR004305">
    <property type="entry name" value="Thiaminase-2/PQQC"/>
</dbReference>
<comment type="similarity">
    <text evidence="3">Belongs to the PqqC family.</text>
</comment>
<reference evidence="6" key="1">
    <citation type="submission" date="2016-10" db="EMBL/GenBank/DDBJ databases">
        <authorList>
            <person name="Varghese N."/>
            <person name="Submissions S."/>
        </authorList>
    </citation>
    <scope>NUCLEOTIDE SEQUENCE [LARGE SCALE GENOMIC DNA]</scope>
    <source>
        <strain evidence="6">DSM 29303</strain>
    </source>
</reference>
<dbReference type="Proteomes" id="UP000182944">
    <property type="component" value="Unassembled WGS sequence"/>
</dbReference>
<comment type="catalytic activity">
    <reaction evidence="3">
        <text>6-(2-amino-2-carboxyethyl)-7,8-dioxo-1,2,3,4,7,8-hexahydroquinoline-2,4-dicarboxylate + 3 O2 = pyrroloquinoline quinone + 2 H2O2 + 2 H2O + H(+)</text>
        <dbReference type="Rhea" id="RHEA:10692"/>
        <dbReference type="ChEBI" id="CHEBI:15377"/>
        <dbReference type="ChEBI" id="CHEBI:15378"/>
        <dbReference type="ChEBI" id="CHEBI:15379"/>
        <dbReference type="ChEBI" id="CHEBI:16240"/>
        <dbReference type="ChEBI" id="CHEBI:58442"/>
        <dbReference type="ChEBI" id="CHEBI:58778"/>
        <dbReference type="EC" id="1.3.3.11"/>
    </reaction>
</comment>
<dbReference type="EMBL" id="FNNA01000002">
    <property type="protein sequence ID" value="SDX05863.1"/>
    <property type="molecule type" value="Genomic_DNA"/>
</dbReference>
<accession>A0A1H2YKW2</accession>
<dbReference type="InterPro" id="IPR016084">
    <property type="entry name" value="Haem_Oase-like_multi-hlx"/>
</dbReference>
<name>A0A1H2YKW2_9RHOB</name>
<evidence type="ECO:0000256" key="1">
    <source>
        <dbReference type="ARBA" id="ARBA00022905"/>
    </source>
</evidence>
<protein>
    <recommendedName>
        <fullName evidence="3">Pyrroloquinoline-quinone synthase</fullName>
        <ecNumber evidence="3">1.3.3.11</ecNumber>
    </recommendedName>
    <alternativeName>
        <fullName evidence="3">Coenzyme PQQ synthesis protein C</fullName>
    </alternativeName>
    <alternativeName>
        <fullName evidence="3">Pyrroloquinoline quinone biosynthesis protein C</fullName>
    </alternativeName>
</protein>
<dbReference type="EC" id="1.3.3.11" evidence="3"/>
<dbReference type="Pfam" id="PF03070">
    <property type="entry name" value="TENA_THI-4"/>
    <property type="match status" value="1"/>
</dbReference>
<evidence type="ECO:0000313" key="6">
    <source>
        <dbReference type="Proteomes" id="UP000182944"/>
    </source>
</evidence>
<keyword evidence="1 3" id="KW-0884">PQQ biosynthesis</keyword>